<evidence type="ECO:0000256" key="2">
    <source>
        <dbReference type="PROSITE-ProRule" id="PRU00703"/>
    </source>
</evidence>
<dbReference type="SMART" id="SM00116">
    <property type="entry name" value="CBS"/>
    <property type="match status" value="2"/>
</dbReference>
<feature type="domain" description="CBS" evidence="3">
    <location>
        <begin position="73"/>
        <end position="134"/>
    </location>
</feature>
<evidence type="ECO:0000313" key="5">
    <source>
        <dbReference type="Proteomes" id="UP000646426"/>
    </source>
</evidence>
<dbReference type="PROSITE" id="PS51371">
    <property type="entry name" value="CBS"/>
    <property type="match status" value="2"/>
</dbReference>
<proteinExistence type="predicted"/>
<dbReference type="InterPro" id="IPR051257">
    <property type="entry name" value="Diverse_CBS-Domain"/>
</dbReference>
<dbReference type="AlphaFoldDB" id="A0A918STM6"/>
<reference evidence="4" key="1">
    <citation type="journal article" date="2014" name="Int. J. Syst. Evol. Microbiol.">
        <title>Complete genome sequence of Corynebacterium casei LMG S-19264T (=DSM 44701T), isolated from a smear-ripened cheese.</title>
        <authorList>
            <consortium name="US DOE Joint Genome Institute (JGI-PGF)"/>
            <person name="Walter F."/>
            <person name="Albersmeier A."/>
            <person name="Kalinowski J."/>
            <person name="Ruckert C."/>
        </authorList>
    </citation>
    <scope>NUCLEOTIDE SEQUENCE</scope>
    <source>
        <strain evidence="4">KCTC 23077</strain>
    </source>
</reference>
<dbReference type="PANTHER" id="PTHR43080">
    <property type="entry name" value="CBS DOMAIN-CONTAINING PROTEIN CBSX3, MITOCHONDRIAL"/>
    <property type="match status" value="1"/>
</dbReference>
<dbReference type="InterPro" id="IPR000644">
    <property type="entry name" value="CBS_dom"/>
</dbReference>
<dbReference type="EMBL" id="BMYD01000001">
    <property type="protein sequence ID" value="GHA70534.1"/>
    <property type="molecule type" value="Genomic_DNA"/>
</dbReference>
<dbReference type="InterPro" id="IPR046342">
    <property type="entry name" value="CBS_dom_sf"/>
</dbReference>
<feature type="domain" description="CBS" evidence="3">
    <location>
        <begin position="7"/>
        <end position="64"/>
    </location>
</feature>
<keyword evidence="5" id="KW-1185">Reference proteome</keyword>
<evidence type="ECO:0000259" key="3">
    <source>
        <dbReference type="PROSITE" id="PS51371"/>
    </source>
</evidence>
<keyword evidence="1 2" id="KW-0129">CBS domain</keyword>
<dbReference type="Proteomes" id="UP000646426">
    <property type="component" value="Unassembled WGS sequence"/>
</dbReference>
<dbReference type="Gene3D" id="3.10.580.10">
    <property type="entry name" value="CBS-domain"/>
    <property type="match status" value="1"/>
</dbReference>
<dbReference type="Pfam" id="PF00571">
    <property type="entry name" value="CBS"/>
    <property type="match status" value="2"/>
</dbReference>
<dbReference type="RefSeq" id="WP_189452700.1">
    <property type="nucleotide sequence ID" value="NZ_BMYD01000001.1"/>
</dbReference>
<evidence type="ECO:0000256" key="1">
    <source>
        <dbReference type="ARBA" id="ARBA00023122"/>
    </source>
</evidence>
<accession>A0A918STM6</accession>
<dbReference type="PANTHER" id="PTHR43080:SF2">
    <property type="entry name" value="CBS DOMAIN-CONTAINING PROTEIN"/>
    <property type="match status" value="1"/>
</dbReference>
<dbReference type="SUPFAM" id="SSF54631">
    <property type="entry name" value="CBS-domain pair"/>
    <property type="match status" value="1"/>
</dbReference>
<organism evidence="4 5">
    <name type="scientific">Cognatilysobacter bugurensis</name>
    <dbReference type="NCBI Taxonomy" id="543356"/>
    <lineage>
        <taxon>Bacteria</taxon>
        <taxon>Pseudomonadati</taxon>
        <taxon>Pseudomonadota</taxon>
        <taxon>Gammaproteobacteria</taxon>
        <taxon>Lysobacterales</taxon>
        <taxon>Lysobacteraceae</taxon>
        <taxon>Cognatilysobacter</taxon>
    </lineage>
</organism>
<reference evidence="4" key="2">
    <citation type="submission" date="2020-09" db="EMBL/GenBank/DDBJ databases">
        <authorList>
            <person name="Sun Q."/>
            <person name="Kim S."/>
        </authorList>
    </citation>
    <scope>NUCLEOTIDE SEQUENCE</scope>
    <source>
        <strain evidence="4">KCTC 23077</strain>
    </source>
</reference>
<gene>
    <name evidence="4" type="ORF">GCM10007067_03390</name>
</gene>
<dbReference type="CDD" id="cd04622">
    <property type="entry name" value="CBS_pair_HRP1_like"/>
    <property type="match status" value="1"/>
</dbReference>
<protein>
    <submittedName>
        <fullName evidence="4">CBS domain-containing protein</fullName>
    </submittedName>
</protein>
<comment type="caution">
    <text evidence="4">The sequence shown here is derived from an EMBL/GenBank/DDBJ whole genome shotgun (WGS) entry which is preliminary data.</text>
</comment>
<name>A0A918STM6_9GAMM</name>
<sequence length="142" mass="15338">MDVTSVMTPNPACCGPESSLREIARLMLDNDCGEIPVVDESKRVLGVVTDRDIVVRVVAEGRDTNEVKVREVMSTPPTTVSTDAKLSDVIDVMESRQIRRVPVVDLDGKLAGIVAQADVALTGKDRKTGNVVEEVSKPGNRH</sequence>
<evidence type="ECO:0000313" key="4">
    <source>
        <dbReference type="EMBL" id="GHA70534.1"/>
    </source>
</evidence>